<feature type="compositionally biased region" description="Polar residues" evidence="1">
    <location>
        <begin position="165"/>
        <end position="194"/>
    </location>
</feature>
<evidence type="ECO:0000256" key="1">
    <source>
        <dbReference type="SAM" id="MobiDB-lite"/>
    </source>
</evidence>
<feature type="compositionally biased region" description="Polar residues" evidence="1">
    <location>
        <begin position="60"/>
        <end position="72"/>
    </location>
</feature>
<protein>
    <submittedName>
        <fullName evidence="2">Uncharacterized protein</fullName>
    </submittedName>
</protein>
<dbReference type="RefSeq" id="WP_010697452.1">
    <property type="nucleotide sequence ID" value="NZ_KB442454.1"/>
</dbReference>
<accession>M2BAR4</accession>
<gene>
    <name evidence="2" type="ORF">HMPREF9733_02419</name>
</gene>
<name>M2BAR4_TREDN</name>
<proteinExistence type="predicted"/>
<feature type="compositionally biased region" description="Low complexity" evidence="1">
    <location>
        <begin position="73"/>
        <end position="111"/>
    </location>
</feature>
<comment type="caution">
    <text evidence="2">The sequence shown here is derived from an EMBL/GenBank/DDBJ whole genome shotgun (WGS) entry which is preliminary data.</text>
</comment>
<feature type="compositionally biased region" description="Gly residues" evidence="1">
    <location>
        <begin position="121"/>
        <end position="131"/>
    </location>
</feature>
<organism evidence="2 3">
    <name type="scientific">Treponema denticola SP33</name>
    <dbReference type="NCBI Taxonomy" id="999437"/>
    <lineage>
        <taxon>Bacteria</taxon>
        <taxon>Pseudomonadati</taxon>
        <taxon>Spirochaetota</taxon>
        <taxon>Spirochaetia</taxon>
        <taxon>Spirochaetales</taxon>
        <taxon>Treponemataceae</taxon>
        <taxon>Treponema</taxon>
    </lineage>
</organism>
<evidence type="ECO:0000313" key="3">
    <source>
        <dbReference type="Proteomes" id="UP000016183"/>
    </source>
</evidence>
<sequence>MVNWKNSNHLMESDNSVLGIGTGTVVKSTRGLGFNSNHDEPHVVPEEGNDDSGTGPAPSTPDSGNTTQNPDNSGTSPAPADSTTTPAPSGTGSSPSEPTNGGTGQDTNTNTAGETDIPSNGGSGTGNGNSGDGSNYYDDHDSVNDNFDDDHSSSGNSGTETGNTALNGTSPSSSSNDGNTEADQSPTSNSNNMGKTKEGPPSVISQRERGKAALLSRLDIEDFIKFEPQGMKGDIIRKYNHMKNYSSPIVAIDERGNYIEKNDFNVDGMDISIKREHDGYGNKFDSVRTIETVKLANGQVVKCNIQDMVGANAESKAFADERGGMTLPDGKYHFTAKKLTEQSDGTYNSIKFANTLRLQTKDSNIPKNIRDDINSKYYLFHATEYKKGFIPKKGNRIWINPWSAGCISSITGGQSTHDDFMNMLTGITPENISVTITSKRHVDI</sequence>
<dbReference type="AlphaFoldDB" id="M2BAR4"/>
<dbReference type="OrthoDB" id="378548at2"/>
<reference evidence="2 3" key="1">
    <citation type="submission" date="2012-01" db="EMBL/GenBank/DDBJ databases">
        <title>The Genome Sequence of Treponema denticola SP33.</title>
        <authorList>
            <consortium name="The Broad Institute Genome Sequencing Platform"/>
            <person name="Earl A."/>
            <person name="Ward D."/>
            <person name="Feldgarden M."/>
            <person name="Gevers D."/>
            <person name="Blanton J.M."/>
            <person name="Fenno C.J."/>
            <person name="Baranova O.V."/>
            <person name="Mathney J."/>
            <person name="Dewhirst F.E."/>
            <person name="Izard J."/>
            <person name="Young S.K."/>
            <person name="Zeng Q."/>
            <person name="Gargeya S."/>
            <person name="Fitzgerald M."/>
            <person name="Haas B."/>
            <person name="Abouelleil A."/>
            <person name="Alvarado L."/>
            <person name="Arachchi H.M."/>
            <person name="Berlin A."/>
            <person name="Chapman S.B."/>
            <person name="Gearin G."/>
            <person name="Goldberg J."/>
            <person name="Griggs A."/>
            <person name="Gujja S."/>
            <person name="Hansen M."/>
            <person name="Heiman D."/>
            <person name="Howarth C."/>
            <person name="Larimer J."/>
            <person name="Lui A."/>
            <person name="MacDonald P.J.P."/>
            <person name="McCowen C."/>
            <person name="Montmayeur A."/>
            <person name="Murphy C."/>
            <person name="Neiman D."/>
            <person name="Pearson M."/>
            <person name="Priest M."/>
            <person name="Roberts A."/>
            <person name="Saif S."/>
            <person name="Shea T."/>
            <person name="Sisk P."/>
            <person name="Stolte C."/>
            <person name="Sykes S."/>
            <person name="Wortman J."/>
            <person name="Nusbaum C."/>
            <person name="Birren B."/>
        </authorList>
    </citation>
    <scope>NUCLEOTIDE SEQUENCE [LARGE SCALE GENOMIC DNA]</scope>
    <source>
        <strain evidence="2 3">SP33</strain>
    </source>
</reference>
<feature type="compositionally biased region" description="Low complexity" evidence="1">
    <location>
        <begin position="153"/>
        <end position="164"/>
    </location>
</feature>
<dbReference type="Proteomes" id="UP000016183">
    <property type="component" value="Unassembled WGS sequence"/>
</dbReference>
<evidence type="ECO:0000313" key="2">
    <source>
        <dbReference type="EMBL" id="EMB22082.1"/>
    </source>
</evidence>
<feature type="region of interest" description="Disordered" evidence="1">
    <location>
        <begin position="27"/>
        <end position="209"/>
    </location>
</feature>
<dbReference type="PATRIC" id="fig|999437.3.peg.2496"/>
<dbReference type="HOGENOM" id="CLU_668915_0_0_12"/>
<dbReference type="EMBL" id="AGDZ01000028">
    <property type="protein sequence ID" value="EMB22082.1"/>
    <property type="molecule type" value="Genomic_DNA"/>
</dbReference>